<feature type="transmembrane region" description="Helical" evidence="10">
    <location>
        <begin position="50"/>
        <end position="73"/>
    </location>
</feature>
<evidence type="ECO:0000256" key="3">
    <source>
        <dbReference type="ARBA" id="ARBA00022606"/>
    </source>
</evidence>
<dbReference type="InterPro" id="IPR004117">
    <property type="entry name" value="7tm6_olfct_rcpt"/>
</dbReference>
<dbReference type="GO" id="GO:0005549">
    <property type="term" value="F:odorant binding"/>
    <property type="evidence" value="ECO:0007669"/>
    <property type="project" value="InterPro"/>
</dbReference>
<comment type="caution">
    <text evidence="11">The sequence shown here is derived from an EMBL/GenBank/DDBJ whole genome shotgun (WGS) entry which is preliminary data.</text>
</comment>
<evidence type="ECO:0008006" key="13">
    <source>
        <dbReference type="Google" id="ProtNLM"/>
    </source>
</evidence>
<keyword evidence="4 10" id="KW-0812">Transmembrane</keyword>
<dbReference type="Pfam" id="PF02949">
    <property type="entry name" value="7tm_6"/>
    <property type="match status" value="1"/>
</dbReference>
<keyword evidence="8" id="KW-0675">Receptor</keyword>
<organism evidence="11 12">
    <name type="scientific">Macrosiphum euphorbiae</name>
    <name type="common">potato aphid</name>
    <dbReference type="NCBI Taxonomy" id="13131"/>
    <lineage>
        <taxon>Eukaryota</taxon>
        <taxon>Metazoa</taxon>
        <taxon>Ecdysozoa</taxon>
        <taxon>Arthropoda</taxon>
        <taxon>Hexapoda</taxon>
        <taxon>Insecta</taxon>
        <taxon>Pterygota</taxon>
        <taxon>Neoptera</taxon>
        <taxon>Paraneoptera</taxon>
        <taxon>Hemiptera</taxon>
        <taxon>Sternorrhyncha</taxon>
        <taxon>Aphidomorpha</taxon>
        <taxon>Aphidoidea</taxon>
        <taxon>Aphididae</taxon>
        <taxon>Macrosiphini</taxon>
        <taxon>Macrosiphum</taxon>
    </lineage>
</organism>
<sequence>MTTMHLDGSIPVNADDCVDDETAVDLALFKVIGLNSILSRGAVARRIQTTCLWIACLIIAMQLVQVIGLYTTVKDLQRFSSLAVAAVSELMCGFMGFVLAAKADRLRDVLDVALYRYTACVHRMPTIMRLSSALVSTLLRTFTMVIYGTSVIWIISPLFTDDVAKSMYNIKWIPGMSESAYKWPPVWAAIYATEFVTIMVNGIFVAMFNCYLFSVCFVLRAQFLTLAAGYATIGHQKLTLRRDVDSDKNIHRKSDDGDIDSFEYYEELMVHIKDNQNIIKKYDEFFEIVRPVILTQVISSSILIVELAFLSVHMYVMGESITSVTFLRLMAGLIFTIIQLYIYCYSFNCIEIGKCTLNFGLYSSNWTEMDLKFKKILFLAMSMNSTHMKVMKLSPKSIINLEMFTRVMKMSYSLVSAADEEHGIDEFLTRINPTQTTWAPIRKTKPLLISRPTTNIDTLPASFDSDISQDPYGCIQSYIEPSSTSPAVDENYGPTSFNSFNHSPSILDFTCGKPTKKIK</sequence>
<keyword evidence="9" id="KW-0807">Transducer</keyword>
<evidence type="ECO:0000256" key="1">
    <source>
        <dbReference type="ARBA" id="ARBA00004651"/>
    </source>
</evidence>
<evidence type="ECO:0000313" key="11">
    <source>
        <dbReference type="EMBL" id="CAI6361908.1"/>
    </source>
</evidence>
<keyword evidence="7 10" id="KW-0472">Membrane</keyword>
<evidence type="ECO:0000256" key="10">
    <source>
        <dbReference type="SAM" id="Phobius"/>
    </source>
</evidence>
<keyword evidence="3" id="KW-0716">Sensory transduction</keyword>
<dbReference type="GO" id="GO:0005886">
    <property type="term" value="C:plasma membrane"/>
    <property type="evidence" value="ECO:0007669"/>
    <property type="project" value="UniProtKB-SubCell"/>
</dbReference>
<keyword evidence="12" id="KW-1185">Reference proteome</keyword>
<evidence type="ECO:0000256" key="5">
    <source>
        <dbReference type="ARBA" id="ARBA00022725"/>
    </source>
</evidence>
<dbReference type="EMBL" id="CARXXK010000003">
    <property type="protein sequence ID" value="CAI6361908.1"/>
    <property type="molecule type" value="Genomic_DNA"/>
</dbReference>
<evidence type="ECO:0000256" key="8">
    <source>
        <dbReference type="ARBA" id="ARBA00023170"/>
    </source>
</evidence>
<keyword evidence="5" id="KW-0552">Olfaction</keyword>
<evidence type="ECO:0000256" key="9">
    <source>
        <dbReference type="ARBA" id="ARBA00023224"/>
    </source>
</evidence>
<feature type="transmembrane region" description="Helical" evidence="10">
    <location>
        <begin position="292"/>
        <end position="312"/>
    </location>
</feature>
<accession>A0AAV0X1K0</accession>
<evidence type="ECO:0000256" key="4">
    <source>
        <dbReference type="ARBA" id="ARBA00022692"/>
    </source>
</evidence>
<dbReference type="GO" id="GO:0004984">
    <property type="term" value="F:olfactory receptor activity"/>
    <property type="evidence" value="ECO:0007669"/>
    <property type="project" value="InterPro"/>
</dbReference>
<feature type="transmembrane region" description="Helical" evidence="10">
    <location>
        <begin position="324"/>
        <end position="343"/>
    </location>
</feature>
<protein>
    <recommendedName>
        <fullName evidence="13">Odorant receptor</fullName>
    </recommendedName>
</protein>
<dbReference type="PANTHER" id="PTHR21137:SF35">
    <property type="entry name" value="ODORANT RECEPTOR 19A-RELATED"/>
    <property type="match status" value="1"/>
</dbReference>
<keyword evidence="6 10" id="KW-1133">Transmembrane helix</keyword>
<dbReference type="PANTHER" id="PTHR21137">
    <property type="entry name" value="ODORANT RECEPTOR"/>
    <property type="match status" value="1"/>
</dbReference>
<dbReference type="Proteomes" id="UP001160148">
    <property type="component" value="Unassembled WGS sequence"/>
</dbReference>
<evidence type="ECO:0000256" key="7">
    <source>
        <dbReference type="ARBA" id="ARBA00023136"/>
    </source>
</evidence>
<dbReference type="GO" id="GO:0007165">
    <property type="term" value="P:signal transduction"/>
    <property type="evidence" value="ECO:0007669"/>
    <property type="project" value="UniProtKB-KW"/>
</dbReference>
<feature type="transmembrane region" description="Helical" evidence="10">
    <location>
        <begin position="133"/>
        <end position="155"/>
    </location>
</feature>
<evidence type="ECO:0000256" key="2">
    <source>
        <dbReference type="ARBA" id="ARBA00022475"/>
    </source>
</evidence>
<feature type="transmembrane region" description="Helical" evidence="10">
    <location>
        <begin position="79"/>
        <end position="100"/>
    </location>
</feature>
<gene>
    <name evidence="11" type="ORF">MEUPH1_LOCUS17034</name>
</gene>
<dbReference type="AlphaFoldDB" id="A0AAV0X1K0"/>
<evidence type="ECO:0000313" key="12">
    <source>
        <dbReference type="Proteomes" id="UP001160148"/>
    </source>
</evidence>
<proteinExistence type="predicted"/>
<evidence type="ECO:0000256" key="6">
    <source>
        <dbReference type="ARBA" id="ARBA00022989"/>
    </source>
</evidence>
<comment type="subcellular location">
    <subcellularLocation>
        <location evidence="1">Cell membrane</location>
        <topology evidence="1">Multi-pass membrane protein</topology>
    </subcellularLocation>
</comment>
<keyword evidence="2" id="KW-1003">Cell membrane</keyword>
<reference evidence="11 12" key="1">
    <citation type="submission" date="2023-01" db="EMBL/GenBank/DDBJ databases">
        <authorList>
            <person name="Whitehead M."/>
        </authorList>
    </citation>
    <scope>NUCLEOTIDE SEQUENCE [LARGE SCALE GENOMIC DNA]</scope>
</reference>
<name>A0AAV0X1K0_9HEMI</name>